<dbReference type="GO" id="GO:0006304">
    <property type="term" value="P:DNA modification"/>
    <property type="evidence" value="ECO:0007669"/>
    <property type="project" value="InterPro"/>
</dbReference>
<feature type="domain" description="MmeI-like target recognition" evidence="9">
    <location>
        <begin position="1001"/>
        <end position="1173"/>
    </location>
</feature>
<dbReference type="InterPro" id="IPR046820">
    <property type="entry name" value="MmeI_TRD"/>
</dbReference>
<dbReference type="REBASE" id="1034456">
    <property type="entry name" value="Pra2ORF5518P"/>
</dbReference>
<dbReference type="EC" id="2.1.1.72" evidence="1"/>
<dbReference type="PANTHER" id="PTHR33841">
    <property type="entry name" value="DNA METHYLTRANSFERASE YEEA-RELATED"/>
    <property type="match status" value="1"/>
</dbReference>
<evidence type="ECO:0000256" key="1">
    <source>
        <dbReference type="ARBA" id="ARBA00011900"/>
    </source>
</evidence>
<dbReference type="InterPro" id="IPR029063">
    <property type="entry name" value="SAM-dependent_MTases_sf"/>
</dbReference>
<dbReference type="SUPFAM" id="SSF53335">
    <property type="entry name" value="S-adenosyl-L-methionine-dependent methyltransferases"/>
    <property type="match status" value="1"/>
</dbReference>
<dbReference type="PRINTS" id="PR00507">
    <property type="entry name" value="N12N6MTFRASE"/>
</dbReference>
<proteinExistence type="predicted"/>
<dbReference type="InterPro" id="IPR050953">
    <property type="entry name" value="N4_N6_ade-DNA_methylase"/>
</dbReference>
<keyword evidence="2 10" id="KW-0489">Methyltransferase</keyword>
<keyword evidence="3" id="KW-0808">Transferase</keyword>
<evidence type="ECO:0000259" key="8">
    <source>
        <dbReference type="Pfam" id="PF20464"/>
    </source>
</evidence>
<dbReference type="Pfam" id="PF07669">
    <property type="entry name" value="Eco57I"/>
    <property type="match status" value="1"/>
</dbReference>
<feature type="compositionally biased region" description="Basic residues" evidence="6">
    <location>
        <begin position="1330"/>
        <end position="1340"/>
    </location>
</feature>
<evidence type="ECO:0000256" key="4">
    <source>
        <dbReference type="ARBA" id="ARBA00022691"/>
    </source>
</evidence>
<dbReference type="PROSITE" id="PS00092">
    <property type="entry name" value="N6_MTASE"/>
    <property type="match status" value="1"/>
</dbReference>
<protein>
    <recommendedName>
        <fullName evidence="1">site-specific DNA-methyltransferase (adenine-specific)</fullName>
        <ecNumber evidence="1">2.1.1.72</ecNumber>
    </recommendedName>
</protein>
<dbReference type="EMBL" id="CP159837">
    <property type="protein sequence ID" value="XCM36742.1"/>
    <property type="molecule type" value="Genomic_DNA"/>
</dbReference>
<feature type="domain" description="Type II methyltransferase M.TaqI-like" evidence="7">
    <location>
        <begin position="624"/>
        <end position="882"/>
    </location>
</feature>
<evidence type="ECO:0000256" key="6">
    <source>
        <dbReference type="SAM" id="MobiDB-lite"/>
    </source>
</evidence>
<dbReference type="GO" id="GO:0003676">
    <property type="term" value="F:nucleic acid binding"/>
    <property type="evidence" value="ECO:0007669"/>
    <property type="project" value="InterPro"/>
</dbReference>
<evidence type="ECO:0000256" key="3">
    <source>
        <dbReference type="ARBA" id="ARBA00022679"/>
    </source>
</evidence>
<dbReference type="Pfam" id="PF20464">
    <property type="entry name" value="MmeI_N"/>
    <property type="match status" value="1"/>
</dbReference>
<keyword evidence="4" id="KW-0949">S-adenosyl-L-methionine</keyword>
<evidence type="ECO:0000313" key="10">
    <source>
        <dbReference type="EMBL" id="XCM36742.1"/>
    </source>
</evidence>
<dbReference type="Pfam" id="PF20466">
    <property type="entry name" value="MmeI_TRD"/>
    <property type="match status" value="1"/>
</dbReference>
<reference evidence="10" key="1">
    <citation type="submission" date="2024-07" db="EMBL/GenBank/DDBJ databases">
        <authorList>
            <person name="Kim Y.J."/>
            <person name="Jeong J.Y."/>
        </authorList>
    </citation>
    <scope>NUCLEOTIDE SEQUENCE</scope>
    <source>
        <strain evidence="10">GIHE-MW2</strain>
    </source>
</reference>
<dbReference type="InterPro" id="IPR011639">
    <property type="entry name" value="MethylTrfase_TaqI-like_dom"/>
</dbReference>
<dbReference type="PANTHER" id="PTHR33841:SF1">
    <property type="entry name" value="DNA METHYLTRANSFERASE A"/>
    <property type="match status" value="1"/>
</dbReference>
<evidence type="ECO:0000259" key="7">
    <source>
        <dbReference type="Pfam" id="PF07669"/>
    </source>
</evidence>
<feature type="region of interest" description="Disordered" evidence="6">
    <location>
        <begin position="1327"/>
        <end position="1358"/>
    </location>
</feature>
<dbReference type="InterPro" id="IPR002052">
    <property type="entry name" value="DNA_methylase_N6_adenine_CS"/>
</dbReference>
<dbReference type="RefSeq" id="WP_354635278.1">
    <property type="nucleotide sequence ID" value="NZ_CP159837.1"/>
</dbReference>
<dbReference type="GO" id="GO:0032259">
    <property type="term" value="P:methylation"/>
    <property type="evidence" value="ECO:0007669"/>
    <property type="project" value="UniProtKB-KW"/>
</dbReference>
<accession>A0AAU8JC42</accession>
<dbReference type="GO" id="GO:0009007">
    <property type="term" value="F:site-specific DNA-methyltransferase (adenine-specific) activity"/>
    <property type="evidence" value="ECO:0007669"/>
    <property type="project" value="UniProtKB-EC"/>
</dbReference>
<sequence length="1358" mass="152546">MNIDRTLFEHKEWLGLLQPIGLVVAPPALIKAQANIDRGKLIELQQKFKEYLAPEPLPNGEPWISDLLEMGKQVLEWPEKVIVRELPAELSVFLRDYGEILQADYGLKNREGNEWLFLIKIVSPGTDLDRAETEKPGQGWKASPQAKFERLLRETQNPIGLLCNGTEIRLIYAPRGESSGYLTFPVKAMTEVAGRLILGALEMLLGKSRLYTVPAKDRLPQILANSRQYQAEVSTQLSAQVLDALWELLRGMQTADAAVQGQLLKELRQNPEGKTHIYGGLITILMRLVFLLYAEDEGLMPDEPVYQRYYAVSGLYEKLRNDAGQYPDTMDLRYGAYAGLLSLFRLVYDGGGPYEDYLPARHGQLFDPDVYGFLEGRPEGSKFKDIEEPLNVPQIPDGTIYRILDKLVMLNGDRLSYRSLDVEDIGSVYEGIMGFEVQTAPDLSIALSPQDIVINVAELLAAKPGDRAKLLKDWAECSLPTKGATELKQAKTIEDILAALGRRISDRTQNLLPKGSLYLQPGEERRKSGSHYTPRALTGPIVANTLKPILQQFGSNPTAEQILSLKICDPAMGSGAFLVEVCRQLAELLVVADATETGFLEETRFLSTTQIPIIQARRKIAQRCLYGVDKNPFAVNLAKLSLWLVTLAKDAPFTFVDHALKCGDSLVGLTTKEIGAFVDPTADLPLSKLLNNQVRESEDFRLQIQATDTQTDADAEANAERWNQSESALENARFAAWAKVAAFFDGASKNKSEKVEIENKYRLLVENSLSGDGDARNRVFSKNPVSTSNEVSIPTPFNWEVEFPEVFNRPNPGFDCIVGNPPFAGKNTIINGNPEGYVDWLKEVHPESHGNADLVAHFFRRSFNLIRDYGTLGLIATNTISQGDTRSSGLRFICNHGGMIYHATQRYRWPGMAAVVVSLVHIFKGGKNIGVGTGAPPLQLPQPILDGRPVKKITAFLFNDGGNDDPKPLLANAEKSFIGSYVLGMGFTFDDRNADATPIAEMHRLIAANPQNQEVIFPYIGGSEVNSSPTHQYYRYAIDFFDREESECWENYPDLMQIVHDKVKPERDVQKRKALCERWWQYAEKRPGLKKAIAPLSRVLVCSLHSANLSFAFLSANSVFSHALAVFSLETFSAFTILQSRIHETWARFFGSSLEDRLRYTPTDCFETFPFPENWETEANLEQIGQTYYETRAQLMIENNQGLTDTYNRFHDPNETDPEILQLRELHEQMDLAVLSAYGWSDLTPECGFALDYLDTDPDHSYPPDIQDRIDSHDLFFPTADAALEFANAVQTGKRKLPWRRRWDEPTHNDILARLLQLNQERYDAEIRLGKHSQGKKKQSKPPSKPKKEVNSDQLNLL</sequence>
<gene>
    <name evidence="10" type="ORF">ABWT76_005518</name>
</gene>
<evidence type="ECO:0000256" key="2">
    <source>
        <dbReference type="ARBA" id="ARBA00022603"/>
    </source>
</evidence>
<dbReference type="Gene3D" id="3.40.50.150">
    <property type="entry name" value="Vaccinia Virus protein VP39"/>
    <property type="match status" value="1"/>
</dbReference>
<organism evidence="10">
    <name type="scientific">Planktothricoides raciborskii GIHE-MW2</name>
    <dbReference type="NCBI Taxonomy" id="2792601"/>
    <lineage>
        <taxon>Bacteria</taxon>
        <taxon>Bacillati</taxon>
        <taxon>Cyanobacteriota</taxon>
        <taxon>Cyanophyceae</taxon>
        <taxon>Oscillatoriophycideae</taxon>
        <taxon>Oscillatoriales</taxon>
        <taxon>Oscillatoriaceae</taxon>
        <taxon>Planktothricoides</taxon>
    </lineage>
</organism>
<feature type="domain" description="MmeI-like N-terminal" evidence="8">
    <location>
        <begin position="118"/>
        <end position="250"/>
    </location>
</feature>
<evidence type="ECO:0000259" key="9">
    <source>
        <dbReference type="Pfam" id="PF20466"/>
    </source>
</evidence>
<comment type="catalytic activity">
    <reaction evidence="5">
        <text>a 2'-deoxyadenosine in DNA + S-adenosyl-L-methionine = an N(6)-methyl-2'-deoxyadenosine in DNA + S-adenosyl-L-homocysteine + H(+)</text>
        <dbReference type="Rhea" id="RHEA:15197"/>
        <dbReference type="Rhea" id="RHEA-COMP:12418"/>
        <dbReference type="Rhea" id="RHEA-COMP:12419"/>
        <dbReference type="ChEBI" id="CHEBI:15378"/>
        <dbReference type="ChEBI" id="CHEBI:57856"/>
        <dbReference type="ChEBI" id="CHEBI:59789"/>
        <dbReference type="ChEBI" id="CHEBI:90615"/>
        <dbReference type="ChEBI" id="CHEBI:90616"/>
        <dbReference type="EC" id="2.1.1.72"/>
    </reaction>
</comment>
<dbReference type="InterPro" id="IPR046817">
    <property type="entry name" value="MmeI_N"/>
</dbReference>
<evidence type="ECO:0000256" key="5">
    <source>
        <dbReference type="ARBA" id="ARBA00047942"/>
    </source>
</evidence>
<name>A0AAU8JC42_9CYAN</name>